<dbReference type="EMBL" id="BMAV01024857">
    <property type="protein sequence ID" value="GFS36696.1"/>
    <property type="molecule type" value="Genomic_DNA"/>
</dbReference>
<keyword evidence="1" id="KW-0732">Signal</keyword>
<reference evidence="2" key="1">
    <citation type="submission" date="2020-08" db="EMBL/GenBank/DDBJ databases">
        <title>Multicomponent nature underlies the extraordinary mechanical properties of spider dragline silk.</title>
        <authorList>
            <person name="Kono N."/>
            <person name="Nakamura H."/>
            <person name="Mori M."/>
            <person name="Yoshida Y."/>
            <person name="Ohtoshi R."/>
            <person name="Malay A.D."/>
            <person name="Moran D.A.P."/>
            <person name="Tomita M."/>
            <person name="Numata K."/>
            <person name="Arakawa K."/>
        </authorList>
    </citation>
    <scope>NUCLEOTIDE SEQUENCE</scope>
</reference>
<evidence type="ECO:0000256" key="1">
    <source>
        <dbReference type="SAM" id="SignalP"/>
    </source>
</evidence>
<protein>
    <submittedName>
        <fullName evidence="2">Uncharacterized protein</fullName>
    </submittedName>
</protein>
<dbReference type="OrthoDB" id="6437171at2759"/>
<evidence type="ECO:0000313" key="3">
    <source>
        <dbReference type="Proteomes" id="UP000886998"/>
    </source>
</evidence>
<organism evidence="2 3">
    <name type="scientific">Trichonephila inaurata madagascariensis</name>
    <dbReference type="NCBI Taxonomy" id="2747483"/>
    <lineage>
        <taxon>Eukaryota</taxon>
        <taxon>Metazoa</taxon>
        <taxon>Ecdysozoa</taxon>
        <taxon>Arthropoda</taxon>
        <taxon>Chelicerata</taxon>
        <taxon>Arachnida</taxon>
        <taxon>Araneae</taxon>
        <taxon>Araneomorphae</taxon>
        <taxon>Entelegynae</taxon>
        <taxon>Araneoidea</taxon>
        <taxon>Nephilidae</taxon>
        <taxon>Trichonephila</taxon>
        <taxon>Trichonephila inaurata</taxon>
    </lineage>
</organism>
<evidence type="ECO:0000313" key="2">
    <source>
        <dbReference type="EMBL" id="GFS36696.1"/>
    </source>
</evidence>
<sequence>MELYKNYFLCFVSVFLAGLIDARPSPQAANLDPSTVQKIKTLISKLNIDPSQIDFNSLNLAHKYDGKDSLQPSMCDDSINDRYGVGKHRISKMHNTQIYHKKLTNSDIRQLPHRKCPNEIIVKQNELPPHIGVDVHQLLLHHFTNETFISCDFKVTWLVRSPGLTSFYFWF</sequence>
<feature type="signal peptide" evidence="1">
    <location>
        <begin position="1"/>
        <end position="22"/>
    </location>
</feature>
<gene>
    <name evidence="2" type="ORF">TNIN_147691</name>
</gene>
<dbReference type="Proteomes" id="UP000886998">
    <property type="component" value="Unassembled WGS sequence"/>
</dbReference>
<accession>A0A8X6IA58</accession>
<dbReference type="AlphaFoldDB" id="A0A8X6IA58"/>
<proteinExistence type="predicted"/>
<comment type="caution">
    <text evidence="2">The sequence shown here is derived from an EMBL/GenBank/DDBJ whole genome shotgun (WGS) entry which is preliminary data.</text>
</comment>
<keyword evidence="3" id="KW-1185">Reference proteome</keyword>
<name>A0A8X6IA58_9ARAC</name>
<feature type="chain" id="PRO_5036477454" evidence="1">
    <location>
        <begin position="23"/>
        <end position="171"/>
    </location>
</feature>